<evidence type="ECO:0000256" key="9">
    <source>
        <dbReference type="PIRSR" id="PIRSR610347-1"/>
    </source>
</evidence>
<evidence type="ECO:0000313" key="14">
    <source>
        <dbReference type="EMBL" id="KAI1514674.1"/>
    </source>
</evidence>
<keyword evidence="8" id="KW-0539">Nucleus</keyword>
<dbReference type="GO" id="GO:0005634">
    <property type="term" value="C:nucleus"/>
    <property type="evidence" value="ECO:0007669"/>
    <property type="project" value="UniProtKB-SubCell"/>
</dbReference>
<evidence type="ECO:0000256" key="12">
    <source>
        <dbReference type="SAM" id="MobiDB-lite"/>
    </source>
</evidence>
<dbReference type="EMBL" id="NRDI02000007">
    <property type="protein sequence ID" value="KAI1514674.1"/>
    <property type="molecule type" value="Genomic_DNA"/>
</dbReference>
<feature type="active site" description="Proton donor/acceptor" evidence="9">
    <location>
        <position position="483"/>
    </location>
</feature>
<dbReference type="SUPFAM" id="SSF56024">
    <property type="entry name" value="Phospholipase D/nuclease"/>
    <property type="match status" value="2"/>
</dbReference>
<evidence type="ECO:0000313" key="15">
    <source>
        <dbReference type="Proteomes" id="UP000245464"/>
    </source>
</evidence>
<evidence type="ECO:0000256" key="6">
    <source>
        <dbReference type="ARBA" id="ARBA00022839"/>
    </source>
</evidence>
<comment type="similarity">
    <text evidence="2">Belongs to the tyrosyl-DNA phosphodiesterase family.</text>
</comment>
<dbReference type="Pfam" id="PF06087">
    <property type="entry name" value="Tyr-DNA_phospho"/>
    <property type="match status" value="1"/>
</dbReference>
<reference evidence="14" key="3">
    <citation type="journal article" date="2022" name="bioRxiv">
        <title>A global pangenome for the wheat fungal pathogen Pyrenophora tritici-repentis and prediction of effector protein structural homology.</title>
        <authorList>
            <person name="Moolhuijzen P."/>
            <person name="See P.T."/>
            <person name="Shi G."/>
            <person name="Powell H.R."/>
            <person name="Cockram J."/>
            <person name="Jorgensen L.N."/>
            <person name="Benslimane H."/>
            <person name="Strelkov S.E."/>
            <person name="Turner J."/>
            <person name="Liu Z."/>
            <person name="Moffat C.S."/>
        </authorList>
    </citation>
    <scope>NUCLEOTIDE SEQUENCE</scope>
    <source>
        <strain evidence="14">86-124</strain>
    </source>
</reference>
<dbReference type="Proteomes" id="UP000249757">
    <property type="component" value="Unassembled WGS sequence"/>
</dbReference>
<dbReference type="Gene3D" id="3.30.870.10">
    <property type="entry name" value="Endonuclease Chain A"/>
    <property type="match status" value="2"/>
</dbReference>
<dbReference type="PANTHER" id="PTHR12415">
    <property type="entry name" value="TYROSYL-DNA PHOSPHODIESTERASE 1"/>
    <property type="match status" value="1"/>
</dbReference>
<dbReference type="GO" id="GO:0004527">
    <property type="term" value="F:exonuclease activity"/>
    <property type="evidence" value="ECO:0007669"/>
    <property type="project" value="UniProtKB-KW"/>
</dbReference>
<reference evidence="16" key="4">
    <citation type="journal article" date="2022" name="Microb. Genom.">
        <title>A global pangenome for the wheat fungal pathogen Pyrenophora tritici-repentis and prediction of effector protein structural homology.</title>
        <authorList>
            <person name="Moolhuijzen P.M."/>
            <person name="See P.T."/>
            <person name="Shi G."/>
            <person name="Powell H.R."/>
            <person name="Cockram J."/>
            <person name="Jorgensen L.N."/>
            <person name="Benslimane H."/>
            <person name="Strelkov S.E."/>
            <person name="Turner J."/>
            <person name="Liu Z."/>
            <person name="Moffat C.S."/>
        </authorList>
    </citation>
    <scope>NUCLEOTIDE SEQUENCE [LARGE SCALE GENOMIC DNA]</scope>
</reference>
<dbReference type="GO" id="GO:0017005">
    <property type="term" value="F:3'-tyrosyl-DNA phosphodiesterase activity"/>
    <property type="evidence" value="ECO:0007669"/>
    <property type="project" value="TreeGrafter"/>
</dbReference>
<dbReference type="Proteomes" id="UP000245464">
    <property type="component" value="Chromosome 2"/>
</dbReference>
<dbReference type="EMBL" id="NQIK02000002">
    <property type="protein sequence ID" value="KAF7575586.1"/>
    <property type="molecule type" value="Genomic_DNA"/>
</dbReference>
<sequence>MAQQDTAGSPSAKRRKLNANAPEKEIATTKIQTSLTKRLDRPISPPLIQRRSPEPSPSFVPTWNFDDVPKQILVSRPAQTPTGLEQLAKEKDEDKGTRFIPSPIQLTRIEKLSDHQNVDTVGLADLLGDPLIKECWNFNFLFDLDFVMQHLDRDVRDMVKVKIVHGFWKRDDANRISLLETAERYPNIELLSAYIPDPFGTHHSKMLILFRHDDTAQVVIHTANMIHRDWANMTQAVWASPQLPMLSQASQSLSDSDKTYPIGSGQRFKSDLLRYIGAYEKRLKGLAAQLGDYDFSSIRAAFIGSAPSRQKPERAVSSNNSFGWLGLKEILSTVPISKARASSPPHIVAQVSSIATLGAAPTWLSNFQSVLSSHSKATVSVPENATVSSTKASTFTKRDTSVTKAPSPKFSIIFPTPEEIRNSLNGYGSGGSIHWKLQSAQQQKQLEYMHPMLCHWTSTPSASASSLTNVSKQEAHRGPAAPHIKTYIRFSDEEQKAIDWAMLTSANFSKQAWGDTVNKKEEIWIQSWETGVVVWPALFAETAKGVNEVSMVPVFGKDMPKVEDARVNTKGKEVGETRIKTTVGLRMPYDLPLKPYTADEKPWCATMAYTEPDRNGHFWPGYGR</sequence>
<evidence type="ECO:0000256" key="8">
    <source>
        <dbReference type="ARBA" id="ARBA00023242"/>
    </source>
</evidence>
<keyword evidence="5" id="KW-0378">Hydrolase</keyword>
<reference evidence="14" key="2">
    <citation type="submission" date="2021-05" db="EMBL/GenBank/DDBJ databases">
        <authorList>
            <person name="Moolhuijzen P.M."/>
            <person name="Moffat C.S."/>
        </authorList>
    </citation>
    <scope>NUCLEOTIDE SEQUENCE</scope>
    <source>
        <strain evidence="14">86-124</strain>
    </source>
</reference>
<organism evidence="13 15">
    <name type="scientific">Pyrenophora tritici-repentis</name>
    <dbReference type="NCBI Taxonomy" id="45151"/>
    <lineage>
        <taxon>Eukaryota</taxon>
        <taxon>Fungi</taxon>
        <taxon>Dikarya</taxon>
        <taxon>Ascomycota</taxon>
        <taxon>Pezizomycotina</taxon>
        <taxon>Dothideomycetes</taxon>
        <taxon>Pleosporomycetidae</taxon>
        <taxon>Pleosporales</taxon>
        <taxon>Pleosporineae</taxon>
        <taxon>Pleosporaceae</taxon>
        <taxon>Pyrenophora</taxon>
    </lineage>
</organism>
<dbReference type="GO" id="GO:0003697">
    <property type="term" value="F:single-stranded DNA binding"/>
    <property type="evidence" value="ECO:0007669"/>
    <property type="project" value="TreeGrafter"/>
</dbReference>
<keyword evidence="16" id="KW-1185">Reference proteome</keyword>
<comment type="caution">
    <text evidence="13">The sequence shown here is derived from an EMBL/GenBank/DDBJ whole genome shotgun (WGS) entry which is preliminary data.</text>
</comment>
<feature type="binding site" evidence="10">
    <location>
        <position position="485"/>
    </location>
    <ligand>
        <name>substrate</name>
    </ligand>
</feature>
<evidence type="ECO:0000256" key="11">
    <source>
        <dbReference type="PIRSR" id="PIRSR610347-3"/>
    </source>
</evidence>
<feature type="binding site" evidence="10">
    <location>
        <position position="205"/>
    </location>
    <ligand>
        <name>substrate</name>
    </ligand>
</feature>
<dbReference type="GO" id="GO:0003690">
    <property type="term" value="F:double-stranded DNA binding"/>
    <property type="evidence" value="ECO:0007669"/>
    <property type="project" value="TreeGrafter"/>
</dbReference>
<evidence type="ECO:0000256" key="2">
    <source>
        <dbReference type="ARBA" id="ARBA00010205"/>
    </source>
</evidence>
<evidence type="ECO:0000256" key="10">
    <source>
        <dbReference type="PIRSR" id="PIRSR610347-2"/>
    </source>
</evidence>
<reference evidence="13 15" key="1">
    <citation type="journal article" date="2018" name="BMC Genomics">
        <title>Comparative genomics of the wheat fungal pathogen Pyrenophora tritici-repentis reveals chromosomal variations and genome plasticity.</title>
        <authorList>
            <person name="Moolhuijzen P."/>
            <person name="See P.T."/>
            <person name="Hane J.K."/>
            <person name="Shi G."/>
            <person name="Liu Z."/>
            <person name="Oliver R.P."/>
            <person name="Moffat C.S."/>
        </authorList>
    </citation>
    <scope>NUCLEOTIDE SEQUENCE [LARGE SCALE GENOMIC DNA]</scope>
    <source>
        <strain evidence="13">M4</strain>
    </source>
</reference>
<keyword evidence="6" id="KW-0269">Exonuclease</keyword>
<feature type="site" description="Interaction with DNA" evidence="11">
    <location>
        <position position="509"/>
    </location>
</feature>
<dbReference type="GO" id="GO:0006281">
    <property type="term" value="P:DNA repair"/>
    <property type="evidence" value="ECO:0007669"/>
    <property type="project" value="UniProtKB-KW"/>
</dbReference>
<evidence type="ECO:0000256" key="1">
    <source>
        <dbReference type="ARBA" id="ARBA00004123"/>
    </source>
</evidence>
<evidence type="ECO:0000313" key="13">
    <source>
        <dbReference type="EMBL" id="KAF7575586.1"/>
    </source>
</evidence>
<dbReference type="OMA" id="PLIKECW"/>
<keyword evidence="7" id="KW-0234">DNA repair</keyword>
<dbReference type="CDD" id="cd09123">
    <property type="entry name" value="PLDc_Tdp1_2"/>
    <property type="match status" value="1"/>
</dbReference>
<accession>A0A317BM82</accession>
<dbReference type="PANTHER" id="PTHR12415:SF0">
    <property type="entry name" value="TYROSYL-DNA PHOSPHODIESTERASE 1"/>
    <property type="match status" value="1"/>
</dbReference>
<evidence type="ECO:0000256" key="7">
    <source>
        <dbReference type="ARBA" id="ARBA00023204"/>
    </source>
</evidence>
<evidence type="ECO:0000313" key="16">
    <source>
        <dbReference type="Proteomes" id="UP000249757"/>
    </source>
</evidence>
<evidence type="ECO:0000256" key="5">
    <source>
        <dbReference type="ARBA" id="ARBA00022801"/>
    </source>
</evidence>
<proteinExistence type="inferred from homology"/>
<dbReference type="CDD" id="cd09194">
    <property type="entry name" value="PLDc_yTdp1_1"/>
    <property type="match status" value="1"/>
</dbReference>
<name>A0A317BM82_9PLEO</name>
<dbReference type="AlphaFoldDB" id="A0A317BM82"/>
<dbReference type="InterPro" id="IPR010347">
    <property type="entry name" value="Tdp1"/>
</dbReference>
<comment type="subcellular location">
    <subcellularLocation>
        <location evidence="1">Nucleus</location>
    </subcellularLocation>
</comment>
<feature type="active site" description="Nucleophile" evidence="9">
    <location>
        <position position="203"/>
    </location>
</feature>
<keyword evidence="3" id="KW-0540">Nuclease</keyword>
<dbReference type="OrthoDB" id="47785at2759"/>
<dbReference type="FunFam" id="3.30.870.10:FF:000038">
    <property type="entry name" value="Probable tyrosyl-DNA phosphodiesterase"/>
    <property type="match status" value="1"/>
</dbReference>
<protein>
    <submittedName>
        <fullName evidence="14">Tyrosyl-DNA phosphodiesterase</fullName>
    </submittedName>
</protein>
<evidence type="ECO:0000256" key="4">
    <source>
        <dbReference type="ARBA" id="ARBA00022763"/>
    </source>
</evidence>
<evidence type="ECO:0000256" key="3">
    <source>
        <dbReference type="ARBA" id="ARBA00022722"/>
    </source>
</evidence>
<keyword evidence="4" id="KW-0227">DNA damage</keyword>
<feature type="region of interest" description="Disordered" evidence="12">
    <location>
        <begin position="1"/>
        <end position="63"/>
    </location>
</feature>
<gene>
    <name evidence="14" type="ORF">Ptr86124_005997</name>
    <name evidence="13" type="ORF">PtrM4_072100</name>
</gene>